<dbReference type="PANTHER" id="PTHR47972:SF28">
    <property type="entry name" value="KINESIN-LIKE PROTEIN KLP-3"/>
    <property type="match status" value="1"/>
</dbReference>
<evidence type="ECO:0000313" key="6">
    <source>
        <dbReference type="Proteomes" id="UP001152797"/>
    </source>
</evidence>
<evidence type="ECO:0000313" key="4">
    <source>
        <dbReference type="EMBL" id="CAI3980319.1"/>
    </source>
</evidence>
<dbReference type="InterPro" id="IPR027417">
    <property type="entry name" value="P-loop_NTPase"/>
</dbReference>
<evidence type="ECO:0000313" key="5">
    <source>
        <dbReference type="EMBL" id="CAL4767631.1"/>
    </source>
</evidence>
<dbReference type="InterPro" id="IPR036961">
    <property type="entry name" value="Kinesin_motor_dom_sf"/>
</dbReference>
<feature type="compositionally biased region" description="Acidic residues" evidence="2">
    <location>
        <begin position="373"/>
        <end position="382"/>
    </location>
</feature>
<dbReference type="SUPFAM" id="SSF52540">
    <property type="entry name" value="P-loop containing nucleoside triphosphate hydrolases"/>
    <property type="match status" value="1"/>
</dbReference>
<dbReference type="EMBL" id="CAMXCT020000552">
    <property type="protein sequence ID" value="CAL1133694.1"/>
    <property type="molecule type" value="Genomic_DNA"/>
</dbReference>
<dbReference type="PROSITE" id="PS50067">
    <property type="entry name" value="KINESIN_MOTOR_2"/>
    <property type="match status" value="1"/>
</dbReference>
<dbReference type="GO" id="GO:0008017">
    <property type="term" value="F:microtubule binding"/>
    <property type="evidence" value="ECO:0007669"/>
    <property type="project" value="InterPro"/>
</dbReference>
<dbReference type="EMBL" id="CAMXCT010000552">
    <property type="protein sequence ID" value="CAI3980319.1"/>
    <property type="molecule type" value="Genomic_DNA"/>
</dbReference>
<name>A0A9P1BVN0_9DINO</name>
<reference evidence="5 6" key="2">
    <citation type="submission" date="2024-05" db="EMBL/GenBank/DDBJ databases">
        <authorList>
            <person name="Chen Y."/>
            <person name="Shah S."/>
            <person name="Dougan E. K."/>
            <person name="Thang M."/>
            <person name="Chan C."/>
        </authorList>
    </citation>
    <scope>NUCLEOTIDE SEQUENCE [LARGE SCALE GENOMIC DNA]</scope>
</reference>
<dbReference type="GO" id="GO:0005524">
    <property type="term" value="F:ATP binding"/>
    <property type="evidence" value="ECO:0007669"/>
    <property type="project" value="InterPro"/>
</dbReference>
<dbReference type="OrthoDB" id="442356at2759"/>
<dbReference type="PANTHER" id="PTHR47972">
    <property type="entry name" value="KINESIN-LIKE PROTEIN KLP-3"/>
    <property type="match status" value="1"/>
</dbReference>
<dbReference type="SMART" id="SM00129">
    <property type="entry name" value="KISc"/>
    <property type="match status" value="1"/>
</dbReference>
<feature type="domain" description="Kinesin motor" evidence="3">
    <location>
        <begin position="854"/>
        <end position="1009"/>
    </location>
</feature>
<dbReference type="GO" id="GO:0015630">
    <property type="term" value="C:microtubule cytoskeleton"/>
    <property type="evidence" value="ECO:0007669"/>
    <property type="project" value="TreeGrafter"/>
</dbReference>
<feature type="compositionally biased region" description="Basic and acidic residues" evidence="2">
    <location>
        <begin position="399"/>
        <end position="409"/>
    </location>
</feature>
<feature type="compositionally biased region" description="Polar residues" evidence="2">
    <location>
        <begin position="410"/>
        <end position="419"/>
    </location>
</feature>
<dbReference type="GO" id="GO:0007018">
    <property type="term" value="P:microtubule-based movement"/>
    <property type="evidence" value="ECO:0007669"/>
    <property type="project" value="InterPro"/>
</dbReference>
<dbReference type="EMBL" id="CAMXCT030000552">
    <property type="protein sequence ID" value="CAL4767631.1"/>
    <property type="molecule type" value="Genomic_DNA"/>
</dbReference>
<comment type="caution">
    <text evidence="1">Lacks conserved residue(s) required for the propagation of feature annotation.</text>
</comment>
<protein>
    <submittedName>
        <fullName evidence="5">Pheophorbide a oxygenase, chloroplastic</fullName>
    </submittedName>
</protein>
<gene>
    <name evidence="4" type="ORF">C1SCF055_LOCUS8202</name>
</gene>
<comment type="caution">
    <text evidence="4">The sequence shown here is derived from an EMBL/GenBank/DDBJ whole genome shotgun (WGS) entry which is preliminary data.</text>
</comment>
<organism evidence="4">
    <name type="scientific">Cladocopium goreaui</name>
    <dbReference type="NCBI Taxonomy" id="2562237"/>
    <lineage>
        <taxon>Eukaryota</taxon>
        <taxon>Sar</taxon>
        <taxon>Alveolata</taxon>
        <taxon>Dinophyceae</taxon>
        <taxon>Suessiales</taxon>
        <taxon>Symbiodiniaceae</taxon>
        <taxon>Cladocopium</taxon>
    </lineage>
</organism>
<sequence length="1152" mass="126300">MCSSPWKASDAPQSLRMLFAVTQQGLVRISGHWAAGGREILPEQQAGVNITSQAEVVLHWPRSGVSSSDVQVEFISHQIWPPLPPLTSGSLTKRSERQPRSTWIEHRRRRLGTVWAEQKELSREQWWPGGCCGKKYSPAAPDEDRLDSLWRIQCGVEWGEDAKPDSESDKDGAKLLTELGCLRWAPPVALPALDPLQRLRPRSAMKLSQLGRIGGRVAVLVGNGPVGLLGPVAKVPQQDVTKLPEELCQAAESAAWAAASAAAVAPKVATRVLEVALRWNPQQLPVAFFGAVYAGSGGLTQVELQRQSWLVAAAARKMRSMHQAQLQSSMMAAGKCCESLLFWTACRERKRWLRNSERTRMGLTFLGEHPPQEADDAADSDISDGTGLWHDPVSPQISRRNERDGHRSSEGSASTSSDKVTPFSRPSTPPVIITEINGDGDFHTSGFGQQVLASSSPSDSEGQKHKYLKEFLDKAAKNPDLSELAKALEEARQGAVQPKDLDKMQQCFEQLMALQRAALGLLEAIQSGSIRQLSSRLSMARELGLENAAFADATGTGVVQLAIAKLEDEKAAVPLRLDAALQAFARKQSKVLGVGMIALQRCIDQARAAEIQDHVKIYKVEAKLHLLCERKREIALLKAAMEVEDAWLLKAATEECRQCFGASFGVDLTRAKCQLEIWEKTQEDMPVAQDRRPSCFRPDKPYPHPDSSTDGLAAVPVSGVVEEKAKAALRAVMFHEPPQAELLRLAIARARRVGVELQQAEQLLQDEREVEQALEQLRRASAARDVRALRRAIADCTDVGVDQRLLMPATTQLCDALSELLRRAQQHGLANAILDELDRERQELRCSVAETQSGLRTICRVRPPLTQELHEALRMNAGLTPVLRRVDRRTLEIALDGSYATCDFSAVLGPESTQAQVYGELTGLAQAAIDGRDVSLIACGPPGAGMSFTLCGSAEQPGLLPRLLDDLFFIKAREHWRSEIHFDVQALEIAENQPPIDLLTDASHDTSLPHIVARRPCYGQGQAVFASTQLEGAATRRVAQVQEVKDLAQEIWQRPCRSHRQAVLIVHIRRTNRHTGIGIRSRLLAVDLAAKRSAAVDRAVSQAIATSVALRRKSTGIAMSTWSPTAAPEAPPGSGSQALRLLFWDVFGMPLQ</sequence>
<dbReference type="GO" id="GO:0003777">
    <property type="term" value="F:microtubule motor activity"/>
    <property type="evidence" value="ECO:0007669"/>
    <property type="project" value="InterPro"/>
</dbReference>
<dbReference type="Gene3D" id="3.40.850.10">
    <property type="entry name" value="Kinesin motor domain"/>
    <property type="match status" value="1"/>
</dbReference>
<evidence type="ECO:0000256" key="2">
    <source>
        <dbReference type="SAM" id="MobiDB-lite"/>
    </source>
</evidence>
<reference evidence="4" key="1">
    <citation type="submission" date="2022-10" db="EMBL/GenBank/DDBJ databases">
        <authorList>
            <person name="Chen Y."/>
            <person name="Dougan E. K."/>
            <person name="Chan C."/>
            <person name="Rhodes N."/>
            <person name="Thang M."/>
        </authorList>
    </citation>
    <scope>NUCLEOTIDE SEQUENCE</scope>
</reference>
<accession>A0A9P1BVN0</accession>
<dbReference type="AlphaFoldDB" id="A0A9P1BVN0"/>
<dbReference type="InterPro" id="IPR001752">
    <property type="entry name" value="Kinesin_motor_dom"/>
</dbReference>
<proteinExistence type="inferred from homology"/>
<keyword evidence="6" id="KW-1185">Reference proteome</keyword>
<dbReference type="InterPro" id="IPR027640">
    <property type="entry name" value="Kinesin-like_fam"/>
</dbReference>
<comment type="similarity">
    <text evidence="1">Belongs to the TRAFAC class myosin-kinesin ATPase superfamily. Kinesin family.</text>
</comment>
<dbReference type="Proteomes" id="UP001152797">
    <property type="component" value="Unassembled WGS sequence"/>
</dbReference>
<evidence type="ECO:0000256" key="1">
    <source>
        <dbReference type="PROSITE-ProRule" id="PRU00283"/>
    </source>
</evidence>
<feature type="region of interest" description="Disordered" evidence="2">
    <location>
        <begin position="366"/>
        <end position="464"/>
    </location>
</feature>
<dbReference type="Pfam" id="PF00225">
    <property type="entry name" value="Kinesin"/>
    <property type="match status" value="1"/>
</dbReference>
<feature type="compositionally biased region" description="Polar residues" evidence="2">
    <location>
        <begin position="446"/>
        <end position="460"/>
    </location>
</feature>
<evidence type="ECO:0000259" key="3">
    <source>
        <dbReference type="PROSITE" id="PS50067"/>
    </source>
</evidence>